<dbReference type="AlphaFoldDB" id="A0A5B8SSF2"/>
<keyword evidence="2 4" id="KW-0479">Metal-binding</keyword>
<dbReference type="InterPro" id="IPR036909">
    <property type="entry name" value="Cyt_c-like_dom_sf"/>
</dbReference>
<feature type="compositionally biased region" description="Polar residues" evidence="5">
    <location>
        <begin position="273"/>
        <end position="285"/>
    </location>
</feature>
<dbReference type="Pfam" id="PF00034">
    <property type="entry name" value="Cytochrom_C"/>
    <property type="match status" value="2"/>
</dbReference>
<sequence>MRFLQTLYRLAGVTALLLAGGWLASSIQAQDTNPSERVADENPATQASSDEPPLAALYYARQALQADVKSVETLIGKDSDDSWACASCHGDQGQGAENVPRLAGLPAGYLVKQLHDYAKGRRLNHNMRYVVQGLTDQQMAALGRYYAEMDAPSSARPSLSGDLERGRELALQGDWSLDVPACYSCHGSSGWGVGQAFPALAGQHPSYTYNQLANWKNGSRANSPIKLMHSVAMALSVNDMRAVADYLASLPAPPGQQLRLETPAPGQLPAVGWTTSSQQGSANHE</sequence>
<protein>
    <submittedName>
        <fullName evidence="8">C-type cytochrome</fullName>
    </submittedName>
</protein>
<evidence type="ECO:0000313" key="9">
    <source>
        <dbReference type="Proteomes" id="UP000321272"/>
    </source>
</evidence>
<dbReference type="GO" id="GO:0009055">
    <property type="term" value="F:electron transfer activity"/>
    <property type="evidence" value="ECO:0007669"/>
    <property type="project" value="InterPro"/>
</dbReference>
<dbReference type="PROSITE" id="PS51007">
    <property type="entry name" value="CYTC"/>
    <property type="match status" value="2"/>
</dbReference>
<evidence type="ECO:0000256" key="2">
    <source>
        <dbReference type="ARBA" id="ARBA00022723"/>
    </source>
</evidence>
<dbReference type="GO" id="GO:0020037">
    <property type="term" value="F:heme binding"/>
    <property type="evidence" value="ECO:0007669"/>
    <property type="project" value="InterPro"/>
</dbReference>
<reference evidence="8 9" key="1">
    <citation type="submission" date="2019-06" db="EMBL/GenBank/DDBJ databases">
        <title>Genome analyses of bacteria isolated from kimchi.</title>
        <authorList>
            <person name="Lee S."/>
            <person name="Ahn S."/>
            <person name="Roh S."/>
        </authorList>
    </citation>
    <scope>NUCLEOTIDE SEQUENCE [LARGE SCALE GENOMIC DNA]</scope>
    <source>
        <strain evidence="8 9">CBA4606</strain>
    </source>
</reference>
<feature type="region of interest" description="Disordered" evidence="5">
    <location>
        <begin position="261"/>
        <end position="285"/>
    </location>
</feature>
<feature type="domain" description="Cytochrome c" evidence="7">
    <location>
        <begin position="161"/>
        <end position="251"/>
    </location>
</feature>
<evidence type="ECO:0000313" key="8">
    <source>
        <dbReference type="EMBL" id="QEA38937.1"/>
    </source>
</evidence>
<dbReference type="Gene3D" id="1.10.760.10">
    <property type="entry name" value="Cytochrome c-like domain"/>
    <property type="match status" value="2"/>
</dbReference>
<feature type="chain" id="PRO_5022798504" evidence="6">
    <location>
        <begin position="25"/>
        <end position="285"/>
    </location>
</feature>
<dbReference type="InterPro" id="IPR009056">
    <property type="entry name" value="Cyt_c-like_dom"/>
</dbReference>
<evidence type="ECO:0000256" key="4">
    <source>
        <dbReference type="PROSITE-ProRule" id="PRU00433"/>
    </source>
</evidence>
<keyword evidence="9" id="KW-1185">Reference proteome</keyword>
<dbReference type="OrthoDB" id="9773456at2"/>
<evidence type="ECO:0000256" key="1">
    <source>
        <dbReference type="ARBA" id="ARBA00022617"/>
    </source>
</evidence>
<feature type="signal peptide" evidence="6">
    <location>
        <begin position="1"/>
        <end position="24"/>
    </location>
</feature>
<dbReference type="Proteomes" id="UP000321272">
    <property type="component" value="Chromosome"/>
</dbReference>
<keyword evidence="6" id="KW-0732">Signal</keyword>
<dbReference type="EMBL" id="CP042382">
    <property type="protein sequence ID" value="QEA38937.1"/>
    <property type="molecule type" value="Genomic_DNA"/>
</dbReference>
<evidence type="ECO:0000256" key="3">
    <source>
        <dbReference type="ARBA" id="ARBA00023004"/>
    </source>
</evidence>
<evidence type="ECO:0000256" key="5">
    <source>
        <dbReference type="SAM" id="MobiDB-lite"/>
    </source>
</evidence>
<name>A0A5B8SSF2_9GAMM</name>
<proteinExistence type="predicted"/>
<keyword evidence="1 4" id="KW-0349">Heme</keyword>
<organism evidence="8 9">
    <name type="scientific">Pistricoccus aurantiacus</name>
    <dbReference type="NCBI Taxonomy" id="1883414"/>
    <lineage>
        <taxon>Bacteria</taxon>
        <taxon>Pseudomonadati</taxon>
        <taxon>Pseudomonadota</taxon>
        <taxon>Gammaproteobacteria</taxon>
        <taxon>Oceanospirillales</taxon>
        <taxon>Halomonadaceae</taxon>
        <taxon>Pistricoccus</taxon>
    </lineage>
</organism>
<keyword evidence="3 4" id="KW-0408">Iron</keyword>
<feature type="domain" description="Cytochrome c" evidence="7">
    <location>
        <begin position="66"/>
        <end position="150"/>
    </location>
</feature>
<accession>A0A5B8SSF2</accession>
<dbReference type="PANTHER" id="PTHR33751">
    <property type="entry name" value="CBB3-TYPE CYTOCHROME C OXIDASE SUBUNIT FIXP"/>
    <property type="match status" value="1"/>
</dbReference>
<dbReference type="KEGG" id="paur:FGL86_07520"/>
<evidence type="ECO:0000256" key="6">
    <source>
        <dbReference type="SAM" id="SignalP"/>
    </source>
</evidence>
<evidence type="ECO:0000259" key="7">
    <source>
        <dbReference type="PROSITE" id="PS51007"/>
    </source>
</evidence>
<dbReference type="PANTHER" id="PTHR33751:SF11">
    <property type="entry name" value="BLL4483 PROTEIN"/>
    <property type="match status" value="1"/>
</dbReference>
<gene>
    <name evidence="8" type="ORF">FGL86_07520</name>
</gene>
<dbReference type="RefSeq" id="WP_147183993.1">
    <property type="nucleotide sequence ID" value="NZ_CP042382.1"/>
</dbReference>
<dbReference type="InterPro" id="IPR050597">
    <property type="entry name" value="Cytochrome_c_Oxidase_Subunit"/>
</dbReference>
<dbReference type="GO" id="GO:0046872">
    <property type="term" value="F:metal ion binding"/>
    <property type="evidence" value="ECO:0007669"/>
    <property type="project" value="UniProtKB-KW"/>
</dbReference>
<dbReference type="SUPFAM" id="SSF46626">
    <property type="entry name" value="Cytochrome c"/>
    <property type="match status" value="2"/>
</dbReference>